<reference evidence="2" key="1">
    <citation type="submission" date="2021-05" db="EMBL/GenBank/DDBJ databases">
        <authorList>
            <person name="Shi L."/>
        </authorList>
    </citation>
    <scope>NUCLEOTIDE SEQUENCE</scope>
</reference>
<feature type="transmembrane region" description="Helical" evidence="1">
    <location>
        <begin position="12"/>
        <end position="36"/>
    </location>
</feature>
<feature type="transmembrane region" description="Helical" evidence="1">
    <location>
        <begin position="113"/>
        <end position="133"/>
    </location>
</feature>
<feature type="transmembrane region" description="Helical" evidence="1">
    <location>
        <begin position="75"/>
        <end position="93"/>
    </location>
</feature>
<protein>
    <submittedName>
        <fullName evidence="2">NADH dehydrogenase subunit 6</fullName>
    </submittedName>
</protein>
<geneLocation type="mitochondrion" evidence="2"/>
<gene>
    <name evidence="2" type="primary">ND6</name>
</gene>
<keyword evidence="1" id="KW-0472">Membrane</keyword>
<organism evidence="2">
    <name type="scientific">Haemadipsa tianmushana</name>
    <dbReference type="NCBI Taxonomy" id="2301367"/>
    <lineage>
        <taxon>Eukaryota</taxon>
        <taxon>Metazoa</taxon>
        <taxon>Spiralia</taxon>
        <taxon>Lophotrochozoa</taxon>
        <taxon>Annelida</taxon>
        <taxon>Clitellata</taxon>
        <taxon>Hirudinea</taxon>
        <taxon>Hirudinida</taxon>
        <taxon>Hirudiniformes</taxon>
        <taxon>Haemadipsidae</taxon>
        <taxon>Haemadipsa</taxon>
    </lineage>
</organism>
<name>A0A8F9WKF5_9ANNE</name>
<keyword evidence="2" id="KW-0496">Mitochondrion</keyword>
<keyword evidence="1" id="KW-1133">Transmembrane helix</keyword>
<keyword evidence="1" id="KW-0812">Transmembrane</keyword>
<dbReference type="EMBL" id="MZ189977">
    <property type="protein sequence ID" value="QYK91400.1"/>
    <property type="molecule type" value="Genomic_DNA"/>
</dbReference>
<proteinExistence type="predicted"/>
<accession>A0A8F9WKF5</accession>
<sequence>MFLIFGLSMNLFIISSPVMMLLVILFNSLLLSLIIAFNLSSWYAFLMFLIYIGGMLVMFSYFVAISPNQKLKMKLMFFTPTFIMLIMLLYYFNSNYISTNMYSLSNILMMYKNESSICTMFLILLLMLMMLMVSKMMKLSKGPLRPFMYVFATTKK</sequence>
<evidence type="ECO:0000256" key="1">
    <source>
        <dbReference type="SAM" id="Phobius"/>
    </source>
</evidence>
<feature type="transmembrane region" description="Helical" evidence="1">
    <location>
        <begin position="42"/>
        <end position="63"/>
    </location>
</feature>
<dbReference type="AlphaFoldDB" id="A0A8F9WKF5"/>
<evidence type="ECO:0000313" key="2">
    <source>
        <dbReference type="EMBL" id="QYK91400.1"/>
    </source>
</evidence>